<reference evidence="2" key="1">
    <citation type="submission" date="2017-03" db="EMBL/GenBank/DDBJ databases">
        <authorList>
            <person name="Rodrigo-Torres L."/>
            <person name="Arahal R.D."/>
            <person name="Lucena T."/>
        </authorList>
    </citation>
    <scope>NUCLEOTIDE SEQUENCE [LARGE SCALE GENOMIC DNA]</scope>
    <source>
        <strain evidence="2">CECT 8411</strain>
    </source>
</reference>
<dbReference type="AlphaFoldDB" id="A0A1X6Y621"/>
<name>A0A1X6Y621_9RHOB</name>
<protein>
    <submittedName>
        <fullName evidence="1">Uncharacterized protein</fullName>
    </submittedName>
</protein>
<dbReference type="RefSeq" id="WP_085820761.1">
    <property type="nucleotide sequence ID" value="NZ_FWFP01000001.1"/>
</dbReference>
<keyword evidence="2" id="KW-1185">Reference proteome</keyword>
<sequence length="100" mass="11003">MSDDLTYPGGLAALTERFELRRDPVEFGTEALAGVDVDLLPLSEQIVSASATQTIEGASNTSWTRKRSQIAREFVGLSHLSFLNAQLIANLRATRRKARK</sequence>
<accession>A0A1X6Y621</accession>
<proteinExistence type="predicted"/>
<dbReference type="EMBL" id="FWFP01000001">
    <property type="protein sequence ID" value="SLN11739.1"/>
    <property type="molecule type" value="Genomic_DNA"/>
</dbReference>
<gene>
    <name evidence="1" type="ORF">RUM8411_00184</name>
</gene>
<evidence type="ECO:0000313" key="2">
    <source>
        <dbReference type="Proteomes" id="UP000193778"/>
    </source>
</evidence>
<evidence type="ECO:0000313" key="1">
    <source>
        <dbReference type="EMBL" id="SLN11739.1"/>
    </source>
</evidence>
<organism evidence="1 2">
    <name type="scientific">Ruegeria meonggei</name>
    <dbReference type="NCBI Taxonomy" id="1446476"/>
    <lineage>
        <taxon>Bacteria</taxon>
        <taxon>Pseudomonadati</taxon>
        <taxon>Pseudomonadota</taxon>
        <taxon>Alphaproteobacteria</taxon>
        <taxon>Rhodobacterales</taxon>
        <taxon>Roseobacteraceae</taxon>
        <taxon>Ruegeria</taxon>
    </lineage>
</organism>
<dbReference type="Proteomes" id="UP000193778">
    <property type="component" value="Unassembled WGS sequence"/>
</dbReference>
<dbReference type="OrthoDB" id="7834507at2"/>